<dbReference type="InterPro" id="IPR036388">
    <property type="entry name" value="WH-like_DNA-bd_sf"/>
</dbReference>
<dbReference type="SUPFAM" id="SSF48008">
    <property type="entry name" value="GntR ligand-binding domain-like"/>
    <property type="match status" value="1"/>
</dbReference>
<dbReference type="PROSITE" id="PS50949">
    <property type="entry name" value="HTH_GNTR"/>
    <property type="match status" value="1"/>
</dbReference>
<accession>A0ABW0S5Q9</accession>
<dbReference type="InterPro" id="IPR008920">
    <property type="entry name" value="TF_FadR/GntR_C"/>
</dbReference>
<dbReference type="InterPro" id="IPR036390">
    <property type="entry name" value="WH_DNA-bd_sf"/>
</dbReference>
<reference evidence="6" key="1">
    <citation type="journal article" date="2019" name="Int. J. Syst. Evol. Microbiol.">
        <title>The Global Catalogue of Microorganisms (GCM) 10K type strain sequencing project: providing services to taxonomists for standard genome sequencing and annotation.</title>
        <authorList>
            <consortium name="The Broad Institute Genomics Platform"/>
            <consortium name="The Broad Institute Genome Sequencing Center for Infectious Disease"/>
            <person name="Wu L."/>
            <person name="Ma J."/>
        </authorList>
    </citation>
    <scope>NUCLEOTIDE SEQUENCE [LARGE SCALE GENOMIC DNA]</scope>
    <source>
        <strain evidence="6">KACC 11588</strain>
    </source>
</reference>
<keyword evidence="6" id="KW-1185">Reference proteome</keyword>
<keyword evidence="2" id="KW-0238">DNA-binding</keyword>
<name>A0ABW0S5Q9_9RHOB</name>
<dbReference type="Gene3D" id="1.10.10.10">
    <property type="entry name" value="Winged helix-like DNA-binding domain superfamily/Winged helix DNA-binding domain"/>
    <property type="match status" value="1"/>
</dbReference>
<evidence type="ECO:0000256" key="3">
    <source>
        <dbReference type="ARBA" id="ARBA00023163"/>
    </source>
</evidence>
<protein>
    <submittedName>
        <fullName evidence="5">GntR family transcriptional regulator</fullName>
    </submittedName>
</protein>
<dbReference type="SMART" id="SM00895">
    <property type="entry name" value="FCD"/>
    <property type="match status" value="1"/>
</dbReference>
<dbReference type="InterPro" id="IPR000524">
    <property type="entry name" value="Tscrpt_reg_HTH_GntR"/>
</dbReference>
<dbReference type="SUPFAM" id="SSF46785">
    <property type="entry name" value="Winged helix' DNA-binding domain"/>
    <property type="match status" value="1"/>
</dbReference>
<dbReference type="RefSeq" id="WP_209837386.1">
    <property type="nucleotide sequence ID" value="NZ_JAGGJP010000001.1"/>
</dbReference>
<evidence type="ECO:0000313" key="6">
    <source>
        <dbReference type="Proteomes" id="UP001596056"/>
    </source>
</evidence>
<comment type="caution">
    <text evidence="5">The sequence shown here is derived from an EMBL/GenBank/DDBJ whole genome shotgun (WGS) entry which is preliminary data.</text>
</comment>
<gene>
    <name evidence="5" type="ORF">ACFPOC_00155</name>
</gene>
<keyword evidence="3" id="KW-0804">Transcription</keyword>
<feature type="domain" description="HTH gntR-type" evidence="4">
    <location>
        <begin position="25"/>
        <end position="92"/>
    </location>
</feature>
<dbReference type="Pfam" id="PF07729">
    <property type="entry name" value="FCD"/>
    <property type="match status" value="1"/>
</dbReference>
<evidence type="ECO:0000313" key="5">
    <source>
        <dbReference type="EMBL" id="MFC5564832.1"/>
    </source>
</evidence>
<dbReference type="InterPro" id="IPR011711">
    <property type="entry name" value="GntR_C"/>
</dbReference>
<dbReference type="EMBL" id="JBHSNA010000001">
    <property type="protein sequence ID" value="MFC5564832.1"/>
    <property type="molecule type" value="Genomic_DNA"/>
</dbReference>
<dbReference type="Gene3D" id="1.20.120.530">
    <property type="entry name" value="GntR ligand-binding domain-like"/>
    <property type="match status" value="1"/>
</dbReference>
<dbReference type="Pfam" id="PF00392">
    <property type="entry name" value="GntR"/>
    <property type="match status" value="1"/>
</dbReference>
<dbReference type="PANTHER" id="PTHR43537:SF45">
    <property type="entry name" value="GNTR FAMILY REGULATORY PROTEIN"/>
    <property type="match status" value="1"/>
</dbReference>
<evidence type="ECO:0000259" key="4">
    <source>
        <dbReference type="PROSITE" id="PS50949"/>
    </source>
</evidence>
<dbReference type="Proteomes" id="UP001596056">
    <property type="component" value="Unassembled WGS sequence"/>
</dbReference>
<sequence>MSQAVLESPIQADPPSLRPLDAFAGSLSQRVHASLKEAILDLTLRPGAILRKGEVCAALGVSRSPVAEAVARLAQEALVDVVPQAGTYVARLSMEEVREGAFLREALEIAAVEMVAGRVGAEQLAQLRRNLRLQEAALVDGDIGGFHAADALFHELILSFTGHRRLPGLSRTAWVHVDRARRLLLPTPGRVDETLEEHRAILAALEARDPEAARAATRAHLRQLVTRLERLVVERPELFAGNLGLPGS</sequence>
<evidence type="ECO:0000256" key="1">
    <source>
        <dbReference type="ARBA" id="ARBA00023015"/>
    </source>
</evidence>
<organism evidence="5 6">
    <name type="scientific">Rubellimicrobium aerolatum</name>
    <dbReference type="NCBI Taxonomy" id="490979"/>
    <lineage>
        <taxon>Bacteria</taxon>
        <taxon>Pseudomonadati</taxon>
        <taxon>Pseudomonadota</taxon>
        <taxon>Alphaproteobacteria</taxon>
        <taxon>Rhodobacterales</taxon>
        <taxon>Roseobacteraceae</taxon>
        <taxon>Rubellimicrobium</taxon>
    </lineage>
</organism>
<keyword evidence="1" id="KW-0805">Transcription regulation</keyword>
<evidence type="ECO:0000256" key="2">
    <source>
        <dbReference type="ARBA" id="ARBA00023125"/>
    </source>
</evidence>
<dbReference type="SMART" id="SM00345">
    <property type="entry name" value="HTH_GNTR"/>
    <property type="match status" value="1"/>
</dbReference>
<dbReference type="PANTHER" id="PTHR43537">
    <property type="entry name" value="TRANSCRIPTIONAL REGULATOR, GNTR FAMILY"/>
    <property type="match status" value="1"/>
</dbReference>
<proteinExistence type="predicted"/>